<dbReference type="PANTHER" id="PTHR43439:SF1">
    <property type="entry name" value="PHENYLACETATE-COENZYME A LIGASE"/>
    <property type="match status" value="1"/>
</dbReference>
<protein>
    <submittedName>
        <fullName evidence="1">Phenylacetate-coenzyme A ligase</fullName>
        <ecNumber evidence="1">6.2.1.30</ecNumber>
    </submittedName>
</protein>
<evidence type="ECO:0000313" key="2">
    <source>
        <dbReference type="Proteomes" id="UP000251197"/>
    </source>
</evidence>
<proteinExistence type="predicted"/>
<dbReference type="InterPro" id="IPR042099">
    <property type="entry name" value="ANL_N_sf"/>
</dbReference>
<dbReference type="SUPFAM" id="SSF56801">
    <property type="entry name" value="Acetyl-CoA synthetase-like"/>
    <property type="match status" value="1"/>
</dbReference>
<dbReference type="EC" id="6.2.1.30" evidence="1"/>
<dbReference type="GO" id="GO:0047475">
    <property type="term" value="F:phenylacetate-CoA ligase activity"/>
    <property type="evidence" value="ECO:0007669"/>
    <property type="project" value="UniProtKB-EC"/>
</dbReference>
<evidence type="ECO:0000313" key="1">
    <source>
        <dbReference type="EMBL" id="SQC93602.1"/>
    </source>
</evidence>
<dbReference type="InterPro" id="IPR051414">
    <property type="entry name" value="Adenylate-forming_Reductase"/>
</dbReference>
<dbReference type="Proteomes" id="UP000251197">
    <property type="component" value="Unassembled WGS sequence"/>
</dbReference>
<sequence length="65" mass="6798">MVGYTQNDIDNWANLVARSLRAAGGTPKDKIHVSYGYGLFTGGLGAHYGAERLGATVIPMSGGQD</sequence>
<name>A0A2X3IML0_9ENTR</name>
<keyword evidence="1" id="KW-0436">Ligase</keyword>
<dbReference type="Gene3D" id="3.40.50.12780">
    <property type="entry name" value="N-terminal domain of ligase-like"/>
    <property type="match status" value="1"/>
</dbReference>
<dbReference type="EMBL" id="UAVU01000011">
    <property type="protein sequence ID" value="SQC93602.1"/>
    <property type="molecule type" value="Genomic_DNA"/>
</dbReference>
<reference evidence="1 2" key="1">
    <citation type="submission" date="2018-06" db="EMBL/GenBank/DDBJ databases">
        <authorList>
            <consortium name="Pathogen Informatics"/>
            <person name="Doyle S."/>
        </authorList>
    </citation>
    <scope>NUCLEOTIDE SEQUENCE [LARGE SCALE GENOMIC DNA]</scope>
    <source>
        <strain evidence="1 2">NCTC12120</strain>
    </source>
</reference>
<organism evidence="1 2">
    <name type="scientific">Cedecea neteri</name>
    <dbReference type="NCBI Taxonomy" id="158822"/>
    <lineage>
        <taxon>Bacteria</taxon>
        <taxon>Pseudomonadati</taxon>
        <taxon>Pseudomonadota</taxon>
        <taxon>Gammaproteobacteria</taxon>
        <taxon>Enterobacterales</taxon>
        <taxon>Enterobacteriaceae</taxon>
        <taxon>Cedecea</taxon>
    </lineage>
</organism>
<dbReference type="PANTHER" id="PTHR43439">
    <property type="entry name" value="PHENYLACETATE-COENZYME A LIGASE"/>
    <property type="match status" value="1"/>
</dbReference>
<accession>A0A2X3IML0</accession>
<gene>
    <name evidence="1" type="primary">paaK_2</name>
    <name evidence="1" type="ORF">NCTC12120_06716</name>
</gene>
<dbReference type="AlphaFoldDB" id="A0A2X3IML0"/>